<dbReference type="Proteomes" id="UP000290527">
    <property type="component" value="Unassembled WGS sequence"/>
</dbReference>
<proteinExistence type="predicted"/>
<accession>A0A401HR63</accession>
<sequence length="61" mass="7376">MIIFYNYYFDDNLGLYLHSINPDKIIDKIIIIFPSKIPIKIDNHHKDKIRKITKNRSFQIV</sequence>
<name>A0A401HR63_9EURY</name>
<organism evidence="1 2">
    <name type="scientific">Methanofervidicoccus abyssi</name>
    <dbReference type="NCBI Taxonomy" id="2082189"/>
    <lineage>
        <taxon>Archaea</taxon>
        <taxon>Methanobacteriati</taxon>
        <taxon>Methanobacteriota</taxon>
        <taxon>Methanomada group</taxon>
        <taxon>Methanococci</taxon>
        <taxon>Methanococcales</taxon>
        <taxon>Methanofervidicoccus</taxon>
    </lineage>
</organism>
<gene>
    <name evidence="1" type="ORF">MHHB_P0943</name>
</gene>
<comment type="caution">
    <text evidence="1">The sequence shown here is derived from an EMBL/GenBank/DDBJ whole genome shotgun (WGS) entry which is preliminary data.</text>
</comment>
<protein>
    <submittedName>
        <fullName evidence="1">Uncharacterized protein</fullName>
    </submittedName>
</protein>
<evidence type="ECO:0000313" key="2">
    <source>
        <dbReference type="Proteomes" id="UP000290527"/>
    </source>
</evidence>
<dbReference type="EMBL" id="BFAX01000004">
    <property type="protein sequence ID" value="GBF36713.1"/>
    <property type="molecule type" value="Genomic_DNA"/>
</dbReference>
<keyword evidence="2" id="KW-1185">Reference proteome</keyword>
<reference evidence="1 2" key="1">
    <citation type="journal article" date="2019" name="Int. J. Syst. Evol. Microbiol.">
        <title>Methanofervidicoccus abyssi gen. nov., sp. nov., a hydrogenotrophic methanogen, isolated from a hydrothermal vent chimney in the Mid-Cayman Spreading Center, the Caribbean Sea.</title>
        <authorList>
            <person name="Sakai S."/>
            <person name="Takaki Y."/>
            <person name="Miyazaki M."/>
            <person name="Ogawara M."/>
            <person name="Yanagawa K."/>
            <person name="Miyazaki J."/>
            <person name="Takai K."/>
        </authorList>
    </citation>
    <scope>NUCLEOTIDE SEQUENCE [LARGE SCALE GENOMIC DNA]</scope>
    <source>
        <strain evidence="1 2">HHB</strain>
    </source>
</reference>
<dbReference type="AlphaFoldDB" id="A0A401HR63"/>
<evidence type="ECO:0000313" key="1">
    <source>
        <dbReference type="EMBL" id="GBF36713.1"/>
    </source>
</evidence>